<keyword evidence="5" id="KW-0552">Olfaction</keyword>
<comment type="subcellular location">
    <subcellularLocation>
        <location evidence="1">Cell membrane</location>
        <topology evidence="1">Multi-pass membrane protein</topology>
    </subcellularLocation>
</comment>
<evidence type="ECO:0000313" key="13">
    <source>
        <dbReference type="Proteomes" id="UP001431783"/>
    </source>
</evidence>
<dbReference type="GO" id="GO:0004984">
    <property type="term" value="F:olfactory receptor activity"/>
    <property type="evidence" value="ECO:0007669"/>
    <property type="project" value="InterPro"/>
</dbReference>
<dbReference type="InterPro" id="IPR004117">
    <property type="entry name" value="7tm6_olfct_rcpt"/>
</dbReference>
<feature type="transmembrane region" description="Helical" evidence="10">
    <location>
        <begin position="190"/>
        <end position="208"/>
    </location>
</feature>
<evidence type="ECO:0008006" key="14">
    <source>
        <dbReference type="Google" id="ProtNLM"/>
    </source>
</evidence>
<evidence type="ECO:0000256" key="2">
    <source>
        <dbReference type="ARBA" id="ARBA00022475"/>
    </source>
</evidence>
<evidence type="ECO:0000313" key="12">
    <source>
        <dbReference type="EMBL" id="KAK9874562.1"/>
    </source>
</evidence>
<comment type="caution">
    <text evidence="12">The sequence shown here is derived from an EMBL/GenBank/DDBJ whole genome shotgun (WGS) entry which is preliminary data.</text>
</comment>
<dbReference type="PANTHER" id="PTHR21137">
    <property type="entry name" value="ODORANT RECEPTOR"/>
    <property type="match status" value="1"/>
</dbReference>
<dbReference type="Proteomes" id="UP001431783">
    <property type="component" value="Unassembled WGS sequence"/>
</dbReference>
<evidence type="ECO:0000256" key="8">
    <source>
        <dbReference type="ARBA" id="ARBA00023170"/>
    </source>
</evidence>
<keyword evidence="11" id="KW-0732">Signal</keyword>
<dbReference type="Pfam" id="PF02949">
    <property type="entry name" value="7tm_6"/>
    <property type="match status" value="1"/>
</dbReference>
<dbReference type="GO" id="GO:0005549">
    <property type="term" value="F:odorant binding"/>
    <property type="evidence" value="ECO:0007669"/>
    <property type="project" value="InterPro"/>
</dbReference>
<evidence type="ECO:0000256" key="1">
    <source>
        <dbReference type="ARBA" id="ARBA00004651"/>
    </source>
</evidence>
<protein>
    <recommendedName>
        <fullName evidence="14">Odorant receptor</fullName>
    </recommendedName>
</protein>
<evidence type="ECO:0000256" key="11">
    <source>
        <dbReference type="SAM" id="SignalP"/>
    </source>
</evidence>
<evidence type="ECO:0000256" key="6">
    <source>
        <dbReference type="ARBA" id="ARBA00022989"/>
    </source>
</evidence>
<name>A0AAW1U2P7_9CUCU</name>
<keyword evidence="7 10" id="KW-0472">Membrane</keyword>
<feature type="transmembrane region" description="Helical" evidence="10">
    <location>
        <begin position="214"/>
        <end position="233"/>
    </location>
</feature>
<keyword evidence="4 10" id="KW-0812">Transmembrane</keyword>
<reference evidence="12 13" key="1">
    <citation type="submission" date="2023-03" db="EMBL/GenBank/DDBJ databases">
        <title>Genome insight into feeding habits of ladybird beetles.</title>
        <authorList>
            <person name="Li H.-S."/>
            <person name="Huang Y.-H."/>
            <person name="Pang H."/>
        </authorList>
    </citation>
    <scope>NUCLEOTIDE SEQUENCE [LARGE SCALE GENOMIC DNA]</scope>
    <source>
        <strain evidence="12">SYSU_2023b</strain>
        <tissue evidence="12">Whole body</tissue>
    </source>
</reference>
<dbReference type="PANTHER" id="PTHR21137:SF35">
    <property type="entry name" value="ODORANT RECEPTOR 19A-RELATED"/>
    <property type="match status" value="1"/>
</dbReference>
<feature type="transmembrane region" description="Helical" evidence="10">
    <location>
        <begin position="104"/>
        <end position="124"/>
    </location>
</feature>
<evidence type="ECO:0000256" key="3">
    <source>
        <dbReference type="ARBA" id="ARBA00022606"/>
    </source>
</evidence>
<keyword evidence="2" id="KW-1003">Cell membrane</keyword>
<evidence type="ECO:0000256" key="9">
    <source>
        <dbReference type="ARBA" id="ARBA00023224"/>
    </source>
</evidence>
<organism evidence="12 13">
    <name type="scientific">Henosepilachna vigintioctopunctata</name>
    <dbReference type="NCBI Taxonomy" id="420089"/>
    <lineage>
        <taxon>Eukaryota</taxon>
        <taxon>Metazoa</taxon>
        <taxon>Ecdysozoa</taxon>
        <taxon>Arthropoda</taxon>
        <taxon>Hexapoda</taxon>
        <taxon>Insecta</taxon>
        <taxon>Pterygota</taxon>
        <taxon>Neoptera</taxon>
        <taxon>Endopterygota</taxon>
        <taxon>Coleoptera</taxon>
        <taxon>Polyphaga</taxon>
        <taxon>Cucujiformia</taxon>
        <taxon>Coccinelloidea</taxon>
        <taxon>Coccinellidae</taxon>
        <taxon>Epilachninae</taxon>
        <taxon>Epilachnini</taxon>
        <taxon>Henosepilachna</taxon>
    </lineage>
</organism>
<keyword evidence="3" id="KW-0716">Sensory transduction</keyword>
<feature type="chain" id="PRO_5043329457" description="Odorant receptor" evidence="11">
    <location>
        <begin position="17"/>
        <end position="311"/>
    </location>
</feature>
<dbReference type="AlphaFoldDB" id="A0AAW1U2P7"/>
<dbReference type="GO" id="GO:0007165">
    <property type="term" value="P:signal transduction"/>
    <property type="evidence" value="ECO:0007669"/>
    <property type="project" value="UniProtKB-KW"/>
</dbReference>
<evidence type="ECO:0000256" key="4">
    <source>
        <dbReference type="ARBA" id="ARBA00022692"/>
    </source>
</evidence>
<proteinExistence type="predicted"/>
<sequence length="311" mass="37096">MILIQMLTGFCLIIHSFINWENRQKGLERMDRYDFGEPANCRKLSQWFESKIKRTVYAIKVLSYLHIAYNFLNNSYCTNTGLEGDPGYVCGIAMPLWFPFKANYFFVKLLLNFCLLMFAAKYVAPLNILGMTQVIESILMICRVQDFINIIKDAKKNHLFNRKYLRSYIVRHCEIMDCIDKLNDYNGYGLLPLYLFLPILLALYIYHIVINQEIMTILALIPWQITILTFCYLGERLNYEGNCLWEAVYDFPWYDLDPKFKKTFQIFLSRLQQPLNIILKRFTKLNLIYIIQLFRSTHSFLIYLKQEQDRK</sequence>
<keyword evidence="8" id="KW-0675">Receptor</keyword>
<keyword evidence="9" id="KW-0807">Transducer</keyword>
<keyword evidence="13" id="KW-1185">Reference proteome</keyword>
<evidence type="ECO:0000256" key="5">
    <source>
        <dbReference type="ARBA" id="ARBA00022725"/>
    </source>
</evidence>
<evidence type="ECO:0000256" key="10">
    <source>
        <dbReference type="SAM" id="Phobius"/>
    </source>
</evidence>
<dbReference type="GO" id="GO:0005886">
    <property type="term" value="C:plasma membrane"/>
    <property type="evidence" value="ECO:0007669"/>
    <property type="project" value="UniProtKB-SubCell"/>
</dbReference>
<accession>A0AAW1U2P7</accession>
<gene>
    <name evidence="12" type="ORF">WA026_005397</name>
</gene>
<feature type="signal peptide" evidence="11">
    <location>
        <begin position="1"/>
        <end position="16"/>
    </location>
</feature>
<keyword evidence="6 10" id="KW-1133">Transmembrane helix</keyword>
<evidence type="ECO:0000256" key="7">
    <source>
        <dbReference type="ARBA" id="ARBA00023136"/>
    </source>
</evidence>
<dbReference type="EMBL" id="JARQZJ010000032">
    <property type="protein sequence ID" value="KAK9874562.1"/>
    <property type="molecule type" value="Genomic_DNA"/>
</dbReference>